<dbReference type="InterPro" id="IPR027329">
    <property type="entry name" value="TPX2_C"/>
</dbReference>
<dbReference type="Pfam" id="PF06886">
    <property type="entry name" value="TPX2"/>
    <property type="match status" value="1"/>
</dbReference>
<evidence type="ECO:0000259" key="7">
    <source>
        <dbReference type="Pfam" id="PF06886"/>
    </source>
</evidence>
<evidence type="ECO:0000313" key="8">
    <source>
        <dbReference type="EMBL" id="KAL2547162.1"/>
    </source>
</evidence>
<feature type="domain" description="TPX2 C-terminal" evidence="7">
    <location>
        <begin position="377"/>
        <end position="435"/>
    </location>
</feature>
<dbReference type="GO" id="GO:0005874">
    <property type="term" value="C:microtubule"/>
    <property type="evidence" value="ECO:0007669"/>
    <property type="project" value="UniProtKB-KW"/>
</dbReference>
<evidence type="ECO:0000256" key="1">
    <source>
        <dbReference type="ARBA" id="ARBA00004245"/>
    </source>
</evidence>
<keyword evidence="3" id="KW-0963">Cytoplasm</keyword>
<evidence type="ECO:0000256" key="4">
    <source>
        <dbReference type="ARBA" id="ARBA00022701"/>
    </source>
</evidence>
<dbReference type="InterPro" id="IPR044216">
    <property type="entry name" value="WDL7"/>
</dbReference>
<feature type="compositionally biased region" description="Polar residues" evidence="6">
    <location>
        <begin position="193"/>
        <end position="203"/>
    </location>
</feature>
<dbReference type="Proteomes" id="UP001604277">
    <property type="component" value="Unassembled WGS sequence"/>
</dbReference>
<feature type="region of interest" description="Disordered" evidence="6">
    <location>
        <begin position="322"/>
        <end position="352"/>
    </location>
</feature>
<evidence type="ECO:0000256" key="5">
    <source>
        <dbReference type="ARBA" id="ARBA00023212"/>
    </source>
</evidence>
<dbReference type="PANTHER" id="PTHR47067:SF16">
    <property type="entry name" value="TPX2 (TARGETING PROTEIN FOR XKLP2) PROTEIN FAMILY"/>
    <property type="match status" value="1"/>
</dbReference>
<protein>
    <submittedName>
        <fullName evidence="8">TPX2 (Targeting protein for Xklp2) protein family</fullName>
    </submittedName>
</protein>
<evidence type="ECO:0000256" key="3">
    <source>
        <dbReference type="ARBA" id="ARBA00022490"/>
    </source>
</evidence>
<sequence length="521" mass="57354">MGESSTYHRRSFSQPSSPTSIEEKQGNTLQLALTTSVSFGRFMSEQLDWEKWSAFTHNRYLEDVEKYSRPGSVAEKKAFFEAHYRRRRNAALVEQQNAVTSNFSESYIKNEAIEETKGDDVRNREPVSSVVANGCIYTGNERKLEDALTGGAENATEPPVLTENLVELSIQLENNGYVGNIKSNEEDKACSKVASTTRDSASSGKKKPAFSSSKLSTNGGASKLVPPVKPAMAVQLRKNDRTTVNSNTALNSVNKKSLAATSLHMSVNFASCAGETKKVSSAELEKIVYSRLIRTPVKTSKESALQQTSTRASVDGILKQRSVTPQPEKRRTITQHGNSISGSRTVTGKVQPPNLSYSKYSSTWGSQARCPTVSSSFSFKSEERAAKRKEFFQKLEPKLNTKEAGKKQLQSKFQVTAAGDDKDLCHSTSFNATPNAKVFHKTESPCNLKKKIPTVTPCSPKFQGKEASKVQSIDSRPPWRLSVKMGDPKNVTGKNSRPQVNAAKLFAKKSMHENMSPNIQL</sequence>
<feature type="region of interest" description="Disordered" evidence="6">
    <location>
        <begin position="466"/>
        <end position="500"/>
    </location>
</feature>
<feature type="compositionally biased region" description="Polar residues" evidence="6">
    <location>
        <begin position="210"/>
        <end position="220"/>
    </location>
</feature>
<feature type="region of interest" description="Disordered" evidence="6">
    <location>
        <begin position="188"/>
        <end position="225"/>
    </location>
</feature>
<feature type="compositionally biased region" description="Polar residues" evidence="6">
    <location>
        <begin position="12"/>
        <end position="27"/>
    </location>
</feature>
<name>A0ABD1WC54_9LAMI</name>
<proteinExistence type="inferred from homology"/>
<accession>A0ABD1WC54</accession>
<comment type="caution">
    <text evidence="8">The sequence shown here is derived from an EMBL/GenBank/DDBJ whole genome shotgun (WGS) entry which is preliminary data.</text>
</comment>
<comment type="similarity">
    <text evidence="2">Belongs to the TPX2 family.</text>
</comment>
<dbReference type="PANTHER" id="PTHR47067">
    <property type="entry name" value="TPX2 (TARGETING PROTEIN FOR XKLP2) PROTEIN FAMILY-RELATED"/>
    <property type="match status" value="1"/>
</dbReference>
<feature type="region of interest" description="Disordered" evidence="6">
    <location>
        <begin position="1"/>
        <end position="27"/>
    </location>
</feature>
<comment type="subcellular location">
    <subcellularLocation>
        <location evidence="1">Cytoplasm</location>
        <location evidence="1">Cytoskeleton</location>
    </subcellularLocation>
</comment>
<dbReference type="EMBL" id="JBFOLJ010000004">
    <property type="protein sequence ID" value="KAL2547162.1"/>
    <property type="molecule type" value="Genomic_DNA"/>
</dbReference>
<keyword evidence="5" id="KW-0206">Cytoskeleton</keyword>
<evidence type="ECO:0000313" key="9">
    <source>
        <dbReference type="Proteomes" id="UP001604277"/>
    </source>
</evidence>
<evidence type="ECO:0000256" key="2">
    <source>
        <dbReference type="ARBA" id="ARBA00005885"/>
    </source>
</evidence>
<feature type="compositionally biased region" description="Polar residues" evidence="6">
    <location>
        <begin position="334"/>
        <end position="352"/>
    </location>
</feature>
<organism evidence="8 9">
    <name type="scientific">Forsythia ovata</name>
    <dbReference type="NCBI Taxonomy" id="205694"/>
    <lineage>
        <taxon>Eukaryota</taxon>
        <taxon>Viridiplantae</taxon>
        <taxon>Streptophyta</taxon>
        <taxon>Embryophyta</taxon>
        <taxon>Tracheophyta</taxon>
        <taxon>Spermatophyta</taxon>
        <taxon>Magnoliopsida</taxon>
        <taxon>eudicotyledons</taxon>
        <taxon>Gunneridae</taxon>
        <taxon>Pentapetalae</taxon>
        <taxon>asterids</taxon>
        <taxon>lamiids</taxon>
        <taxon>Lamiales</taxon>
        <taxon>Oleaceae</taxon>
        <taxon>Forsythieae</taxon>
        <taxon>Forsythia</taxon>
    </lineage>
</organism>
<keyword evidence="4" id="KW-0493">Microtubule</keyword>
<reference evidence="9" key="1">
    <citation type="submission" date="2024-07" db="EMBL/GenBank/DDBJ databases">
        <title>Two chromosome-level genome assemblies of Korean endemic species Abeliophyllum distichum and Forsythia ovata (Oleaceae).</title>
        <authorList>
            <person name="Jang H."/>
        </authorList>
    </citation>
    <scope>NUCLEOTIDE SEQUENCE [LARGE SCALE GENOMIC DNA]</scope>
</reference>
<dbReference type="AlphaFoldDB" id="A0ABD1WC54"/>
<evidence type="ECO:0000256" key="6">
    <source>
        <dbReference type="SAM" id="MobiDB-lite"/>
    </source>
</evidence>
<keyword evidence="9" id="KW-1185">Reference proteome</keyword>
<gene>
    <name evidence="8" type="ORF">Fot_16395</name>
</gene>